<keyword evidence="5" id="KW-1185">Reference proteome</keyword>
<evidence type="ECO:0000313" key="4">
    <source>
        <dbReference type="EMBL" id="GGD50690.1"/>
    </source>
</evidence>
<feature type="domain" description="YbhG-like alpha-helical hairpin" evidence="3">
    <location>
        <begin position="76"/>
        <end position="205"/>
    </location>
</feature>
<dbReference type="AlphaFoldDB" id="A0A917DN34"/>
<dbReference type="Pfam" id="PF25881">
    <property type="entry name" value="HH_YBHG"/>
    <property type="match status" value="1"/>
</dbReference>
<dbReference type="EMBL" id="BMIO01000008">
    <property type="protein sequence ID" value="GGD50690.1"/>
    <property type="molecule type" value="Genomic_DNA"/>
</dbReference>
<gene>
    <name evidence="4" type="ORF">GCM10010989_26110</name>
</gene>
<dbReference type="RefSeq" id="WP_066763684.1">
    <property type="nucleotide sequence ID" value="NZ_BMIO01000008.1"/>
</dbReference>
<name>A0A917DN34_9SPHN</name>
<dbReference type="OrthoDB" id="9813967at2"/>
<protein>
    <submittedName>
        <fullName evidence="4">Secretion protein HlyD</fullName>
    </submittedName>
</protein>
<dbReference type="Gene3D" id="2.40.30.170">
    <property type="match status" value="1"/>
</dbReference>
<keyword evidence="2" id="KW-0175">Coiled coil</keyword>
<dbReference type="Proteomes" id="UP000598997">
    <property type="component" value="Unassembled WGS sequence"/>
</dbReference>
<evidence type="ECO:0000259" key="3">
    <source>
        <dbReference type="Pfam" id="PF25881"/>
    </source>
</evidence>
<dbReference type="SUPFAM" id="SSF111369">
    <property type="entry name" value="HlyD-like secretion proteins"/>
    <property type="match status" value="3"/>
</dbReference>
<evidence type="ECO:0000313" key="5">
    <source>
        <dbReference type="Proteomes" id="UP000598997"/>
    </source>
</evidence>
<dbReference type="InterPro" id="IPR059052">
    <property type="entry name" value="HH_YbhG-like"/>
</dbReference>
<organism evidence="4 5">
    <name type="scientific">Croceicoccus pelagius</name>
    <dbReference type="NCBI Taxonomy" id="1703341"/>
    <lineage>
        <taxon>Bacteria</taxon>
        <taxon>Pseudomonadati</taxon>
        <taxon>Pseudomonadota</taxon>
        <taxon>Alphaproteobacteria</taxon>
        <taxon>Sphingomonadales</taxon>
        <taxon>Erythrobacteraceae</taxon>
        <taxon>Croceicoccus</taxon>
    </lineage>
</organism>
<dbReference type="PANTHER" id="PTHR32347">
    <property type="entry name" value="EFFLUX SYSTEM COMPONENT YKNX-RELATED"/>
    <property type="match status" value="1"/>
</dbReference>
<accession>A0A917DN34</accession>
<comment type="subcellular location">
    <subcellularLocation>
        <location evidence="1">Cell envelope</location>
    </subcellularLocation>
</comment>
<dbReference type="Gene3D" id="1.10.287.470">
    <property type="entry name" value="Helix hairpin bin"/>
    <property type="match status" value="2"/>
</dbReference>
<evidence type="ECO:0000256" key="2">
    <source>
        <dbReference type="ARBA" id="ARBA00023054"/>
    </source>
</evidence>
<sequence length="333" mass="35426">MNRRNIIIAALVVVLGVILFTTRGFGLFAADETGLKLYGNVDVRQVDLAFRTGGRIEAIAPEEGQAVEAGQAVARLDMAPMRDALAAADAQWGVARAELAKARAGSRPQEIAQAQARLNQAQAALTTAREDYERRAALVETGAVSRQVFEATKARYESAQADARAASAALSLAREGARVEDKRAAAAQVDAARARRDAARTDLEDGILRAPNAGRVLTRAREPGAIVGPGETVLTLTIDRPMRVRAYVGAEDLSRISPGMDAVVTASGNAKQYKAKIAQIAPKAEFTPKTVQTEDLRADLVYRVRILISDPDDGLRQGQPVTVAIPAARPAAD</sequence>
<dbReference type="Gene3D" id="2.40.50.100">
    <property type="match status" value="1"/>
</dbReference>
<dbReference type="InterPro" id="IPR050465">
    <property type="entry name" value="UPF0194_transport"/>
</dbReference>
<reference evidence="4 5" key="1">
    <citation type="journal article" date="2014" name="Int. J. Syst. Evol. Microbiol.">
        <title>Complete genome sequence of Corynebacterium casei LMG S-19264T (=DSM 44701T), isolated from a smear-ripened cheese.</title>
        <authorList>
            <consortium name="US DOE Joint Genome Institute (JGI-PGF)"/>
            <person name="Walter F."/>
            <person name="Albersmeier A."/>
            <person name="Kalinowski J."/>
            <person name="Ruckert C."/>
        </authorList>
    </citation>
    <scope>NUCLEOTIDE SEQUENCE [LARGE SCALE GENOMIC DNA]</scope>
    <source>
        <strain evidence="4 5">CGMCC 1.15358</strain>
    </source>
</reference>
<dbReference type="PANTHER" id="PTHR32347:SF29">
    <property type="entry name" value="UPF0194 MEMBRANE PROTEIN YBHG"/>
    <property type="match status" value="1"/>
</dbReference>
<dbReference type="GO" id="GO:0030313">
    <property type="term" value="C:cell envelope"/>
    <property type="evidence" value="ECO:0007669"/>
    <property type="project" value="UniProtKB-SubCell"/>
</dbReference>
<proteinExistence type="predicted"/>
<comment type="caution">
    <text evidence="4">The sequence shown here is derived from an EMBL/GenBank/DDBJ whole genome shotgun (WGS) entry which is preliminary data.</text>
</comment>
<evidence type="ECO:0000256" key="1">
    <source>
        <dbReference type="ARBA" id="ARBA00004196"/>
    </source>
</evidence>